<evidence type="ECO:0000259" key="9">
    <source>
        <dbReference type="PROSITE" id="PS50929"/>
    </source>
</evidence>
<dbReference type="PROSITE" id="PS50929">
    <property type="entry name" value="ABC_TM1F"/>
    <property type="match status" value="1"/>
</dbReference>
<protein>
    <submittedName>
        <fullName evidence="10">ABC transporter ATP-binding protein/permease</fullName>
    </submittedName>
</protein>
<dbReference type="PANTHER" id="PTHR43394">
    <property type="entry name" value="ATP-DEPENDENT PERMEASE MDL1, MITOCHONDRIAL"/>
    <property type="match status" value="1"/>
</dbReference>
<dbReference type="InterPro" id="IPR003439">
    <property type="entry name" value="ABC_transporter-like_ATP-bd"/>
</dbReference>
<dbReference type="CDD" id="cd07346">
    <property type="entry name" value="ABC_6TM_exporters"/>
    <property type="match status" value="1"/>
</dbReference>
<reference evidence="10" key="1">
    <citation type="journal article" date="2021" name="PeerJ">
        <title>Extensive microbial diversity within the chicken gut microbiome revealed by metagenomics and culture.</title>
        <authorList>
            <person name="Gilroy R."/>
            <person name="Ravi A."/>
            <person name="Getino M."/>
            <person name="Pursley I."/>
            <person name="Horton D.L."/>
            <person name="Alikhan N.F."/>
            <person name="Baker D."/>
            <person name="Gharbi K."/>
            <person name="Hall N."/>
            <person name="Watson M."/>
            <person name="Adriaenssens E.M."/>
            <person name="Foster-Nyarko E."/>
            <person name="Jarju S."/>
            <person name="Secka A."/>
            <person name="Antonio M."/>
            <person name="Oren A."/>
            <person name="Chaudhuri R.R."/>
            <person name="La Ragione R."/>
            <person name="Hildebrand F."/>
            <person name="Pallen M.J."/>
        </authorList>
    </citation>
    <scope>NUCLEOTIDE SEQUENCE</scope>
    <source>
        <strain evidence="10">ChiGjej6B6-14162</strain>
    </source>
</reference>
<dbReference type="InterPro" id="IPR003593">
    <property type="entry name" value="AAA+_ATPase"/>
</dbReference>
<reference evidence="10" key="2">
    <citation type="submission" date="2021-04" db="EMBL/GenBank/DDBJ databases">
        <authorList>
            <person name="Gilroy R."/>
        </authorList>
    </citation>
    <scope>NUCLEOTIDE SEQUENCE</scope>
    <source>
        <strain evidence="10">ChiGjej6B6-14162</strain>
    </source>
</reference>
<dbReference type="GO" id="GO:0005524">
    <property type="term" value="F:ATP binding"/>
    <property type="evidence" value="ECO:0007669"/>
    <property type="project" value="UniProtKB-KW"/>
</dbReference>
<evidence type="ECO:0000256" key="2">
    <source>
        <dbReference type="ARBA" id="ARBA00022692"/>
    </source>
</evidence>
<evidence type="ECO:0000256" key="5">
    <source>
        <dbReference type="ARBA" id="ARBA00022989"/>
    </source>
</evidence>
<dbReference type="GO" id="GO:0016887">
    <property type="term" value="F:ATP hydrolysis activity"/>
    <property type="evidence" value="ECO:0007669"/>
    <property type="project" value="InterPro"/>
</dbReference>
<dbReference type="SUPFAM" id="SSF52540">
    <property type="entry name" value="P-loop containing nucleoside triphosphate hydrolases"/>
    <property type="match status" value="1"/>
</dbReference>
<dbReference type="EMBL" id="DXEL01000027">
    <property type="protein sequence ID" value="HIX74032.1"/>
    <property type="molecule type" value="Genomic_DNA"/>
</dbReference>
<feature type="transmembrane region" description="Helical" evidence="7">
    <location>
        <begin position="136"/>
        <end position="156"/>
    </location>
</feature>
<comment type="caution">
    <text evidence="10">The sequence shown here is derived from an EMBL/GenBank/DDBJ whole genome shotgun (WGS) entry which is preliminary data.</text>
</comment>
<keyword evidence="2 7" id="KW-0812">Transmembrane</keyword>
<sequence>MRTISTLRWVWRAVKGSRQAILLKALVGTAYVSASLLFVWVSKQLVDSVTVEKTDSIAWPIALLIGSLILQLVLAVVENRLGNLNVARLKNRLRQQLFTTVLTSRWDGREWLHTGDVMNRLEEDVRLTTEALCKNLPDAFVTGIQLVSASTFLLLLDQRLAVLLPIIMLIALVASKRYLRRTRRLTHDIRSSESEIQSLMQENLQHRVLVRTLEHTDNVINRLADKQEELLGHVTRRTDYTLFSNTVVQAGFAAGYATAFLWGIFGLRSGAVTFGMLTAFLQLVAQVQRPIVDLARQIPVFVQALASIERLEQIDRLQPEREADDSPVLLEGAVGIRLEAVDFTYPDSDRPITRGFSHDFHPGSLTAIVGETGAGKSTLIRLMLALLRPDKGSITIYNATRSLPASPQTRCNIIYVPQGNTLMSGTIRDNLLMGDPEADDHRLAEALHAAAADFVWQLPDRLDTLCGERGAGLSEGQAQRIAIARGLLRPGGLLLLDEPTSSLDSETERTLISRLKTFATGKTIIIVTHRPSVIDDHDHSIRITRPQV</sequence>
<feature type="transmembrane region" description="Helical" evidence="7">
    <location>
        <begin position="21"/>
        <end position="41"/>
    </location>
</feature>
<keyword evidence="4 10" id="KW-0067">ATP-binding</keyword>
<name>A0A9D1X7N3_9BACT</name>
<dbReference type="InterPro" id="IPR011527">
    <property type="entry name" value="ABC1_TM_dom"/>
</dbReference>
<dbReference type="Pfam" id="PF00664">
    <property type="entry name" value="ABC_membrane"/>
    <property type="match status" value="1"/>
</dbReference>
<evidence type="ECO:0000313" key="11">
    <source>
        <dbReference type="Proteomes" id="UP000886740"/>
    </source>
</evidence>
<dbReference type="GO" id="GO:0005886">
    <property type="term" value="C:plasma membrane"/>
    <property type="evidence" value="ECO:0007669"/>
    <property type="project" value="UniProtKB-SubCell"/>
</dbReference>
<evidence type="ECO:0000256" key="3">
    <source>
        <dbReference type="ARBA" id="ARBA00022741"/>
    </source>
</evidence>
<evidence type="ECO:0000313" key="10">
    <source>
        <dbReference type="EMBL" id="HIX74032.1"/>
    </source>
</evidence>
<evidence type="ECO:0000256" key="1">
    <source>
        <dbReference type="ARBA" id="ARBA00004651"/>
    </source>
</evidence>
<dbReference type="SUPFAM" id="SSF90123">
    <property type="entry name" value="ABC transporter transmembrane region"/>
    <property type="match status" value="1"/>
</dbReference>
<evidence type="ECO:0000256" key="7">
    <source>
        <dbReference type="SAM" id="Phobius"/>
    </source>
</evidence>
<dbReference type="Gene3D" id="3.40.50.300">
    <property type="entry name" value="P-loop containing nucleotide triphosphate hydrolases"/>
    <property type="match status" value="1"/>
</dbReference>
<evidence type="ECO:0000256" key="4">
    <source>
        <dbReference type="ARBA" id="ARBA00022840"/>
    </source>
</evidence>
<dbReference type="Pfam" id="PF00005">
    <property type="entry name" value="ABC_tran"/>
    <property type="match status" value="1"/>
</dbReference>
<keyword evidence="3" id="KW-0547">Nucleotide-binding</keyword>
<keyword evidence="6 7" id="KW-0472">Membrane</keyword>
<dbReference type="Proteomes" id="UP000886740">
    <property type="component" value="Unassembled WGS sequence"/>
</dbReference>
<feature type="transmembrane region" description="Helical" evidence="7">
    <location>
        <begin position="162"/>
        <end position="179"/>
    </location>
</feature>
<gene>
    <name evidence="10" type="ORF">H9977_03195</name>
</gene>
<keyword evidence="5 7" id="KW-1133">Transmembrane helix</keyword>
<accession>A0A9D1X7N3</accession>
<evidence type="ECO:0000256" key="6">
    <source>
        <dbReference type="ARBA" id="ARBA00023136"/>
    </source>
</evidence>
<comment type="subcellular location">
    <subcellularLocation>
        <location evidence="1">Cell membrane</location>
        <topology evidence="1">Multi-pass membrane protein</topology>
    </subcellularLocation>
</comment>
<evidence type="ECO:0000259" key="8">
    <source>
        <dbReference type="PROSITE" id="PS50893"/>
    </source>
</evidence>
<dbReference type="PROSITE" id="PS50893">
    <property type="entry name" value="ABC_TRANSPORTER_2"/>
    <property type="match status" value="1"/>
</dbReference>
<feature type="transmembrane region" description="Helical" evidence="7">
    <location>
        <begin position="246"/>
        <end position="265"/>
    </location>
</feature>
<feature type="domain" description="ABC transporter" evidence="8">
    <location>
        <begin position="336"/>
        <end position="548"/>
    </location>
</feature>
<feature type="transmembrane region" description="Helical" evidence="7">
    <location>
        <begin position="57"/>
        <end position="77"/>
    </location>
</feature>
<dbReference type="Gene3D" id="1.20.1560.10">
    <property type="entry name" value="ABC transporter type 1, transmembrane domain"/>
    <property type="match status" value="1"/>
</dbReference>
<dbReference type="AlphaFoldDB" id="A0A9D1X7N3"/>
<proteinExistence type="predicted"/>
<organism evidence="10 11">
    <name type="scientific">Candidatus Parabacteroides intestinipullorum</name>
    <dbReference type="NCBI Taxonomy" id="2838723"/>
    <lineage>
        <taxon>Bacteria</taxon>
        <taxon>Pseudomonadati</taxon>
        <taxon>Bacteroidota</taxon>
        <taxon>Bacteroidia</taxon>
        <taxon>Bacteroidales</taxon>
        <taxon>Tannerellaceae</taxon>
        <taxon>Parabacteroides</taxon>
    </lineage>
</organism>
<dbReference type="InterPro" id="IPR039421">
    <property type="entry name" value="Type_1_exporter"/>
</dbReference>
<dbReference type="PANTHER" id="PTHR43394:SF1">
    <property type="entry name" value="ATP-BINDING CASSETTE SUB-FAMILY B MEMBER 10, MITOCHONDRIAL"/>
    <property type="match status" value="1"/>
</dbReference>
<dbReference type="InterPro" id="IPR036640">
    <property type="entry name" value="ABC1_TM_sf"/>
</dbReference>
<dbReference type="SMART" id="SM00382">
    <property type="entry name" value="AAA"/>
    <property type="match status" value="1"/>
</dbReference>
<feature type="domain" description="ABC transmembrane type-1" evidence="9">
    <location>
        <begin position="25"/>
        <end position="303"/>
    </location>
</feature>
<dbReference type="InterPro" id="IPR027417">
    <property type="entry name" value="P-loop_NTPase"/>
</dbReference>
<dbReference type="GO" id="GO:0015421">
    <property type="term" value="F:ABC-type oligopeptide transporter activity"/>
    <property type="evidence" value="ECO:0007669"/>
    <property type="project" value="TreeGrafter"/>
</dbReference>